<accession>A0AB39YW51</accession>
<evidence type="ECO:0000256" key="7">
    <source>
        <dbReference type="ARBA" id="ARBA00023128"/>
    </source>
</evidence>
<evidence type="ECO:0000256" key="6">
    <source>
        <dbReference type="ARBA" id="ARBA00023010"/>
    </source>
</evidence>
<dbReference type="GO" id="GO:0005744">
    <property type="term" value="C:TIM23 mitochondrial import inner membrane translocase complex"/>
    <property type="evidence" value="ECO:0007669"/>
    <property type="project" value="InterPro"/>
</dbReference>
<dbReference type="GO" id="GO:0030150">
    <property type="term" value="P:protein import into mitochondrial matrix"/>
    <property type="evidence" value="ECO:0007669"/>
    <property type="project" value="InterPro"/>
</dbReference>
<keyword evidence="7" id="KW-0496">Mitochondrion</keyword>
<evidence type="ECO:0000313" key="11">
    <source>
        <dbReference type="RefSeq" id="XP_016923048.1"/>
    </source>
</evidence>
<dbReference type="InterPro" id="IPR036869">
    <property type="entry name" value="J_dom_sf"/>
</dbReference>
<dbReference type="PANTHER" id="PTHR12388:SF0">
    <property type="entry name" value="MITOCHONDRIAL IMPORT INNER MEMBRANE TRANSLOCASE SUBUNIT TIM16"/>
    <property type="match status" value="1"/>
</dbReference>
<keyword evidence="8" id="KW-0472">Membrane</keyword>
<evidence type="ECO:0000256" key="1">
    <source>
        <dbReference type="ARBA" id="ARBA00004443"/>
    </source>
</evidence>
<keyword evidence="5" id="KW-0653">Protein transport</keyword>
<dbReference type="FunFam" id="1.10.287.110:FF:000006">
    <property type="entry name" value="Import inner membrane translocase subunit TIM16"/>
    <property type="match status" value="1"/>
</dbReference>
<organism evidence="10 11">
    <name type="scientific">Drosophila suzukii</name>
    <name type="common">Spotted-wing drosophila fruit fly</name>
    <dbReference type="NCBI Taxonomy" id="28584"/>
    <lineage>
        <taxon>Eukaryota</taxon>
        <taxon>Metazoa</taxon>
        <taxon>Ecdysozoa</taxon>
        <taxon>Arthropoda</taxon>
        <taxon>Hexapoda</taxon>
        <taxon>Insecta</taxon>
        <taxon>Pterygota</taxon>
        <taxon>Neoptera</taxon>
        <taxon>Endopterygota</taxon>
        <taxon>Diptera</taxon>
        <taxon>Brachycera</taxon>
        <taxon>Muscomorpha</taxon>
        <taxon>Ephydroidea</taxon>
        <taxon>Drosophilidae</taxon>
        <taxon>Drosophila</taxon>
        <taxon>Sophophora</taxon>
    </lineage>
</organism>
<evidence type="ECO:0000256" key="4">
    <source>
        <dbReference type="ARBA" id="ARBA00022792"/>
    </source>
</evidence>
<dbReference type="PANTHER" id="PTHR12388">
    <property type="entry name" value="MITOCHONDRIA ASSOCIATED GRANULOCYTE MACROPHAGE CSF SIGNALING MOLECULE"/>
    <property type="match status" value="1"/>
</dbReference>
<dbReference type="AlphaFoldDB" id="A0AB39YW51"/>
<protein>
    <submittedName>
        <fullName evidence="11">Mitochondrial import inner membrane translocase subunit tim16</fullName>
    </submittedName>
</protein>
<dbReference type="GeneID" id="108004619"/>
<feature type="region of interest" description="Disordered" evidence="9">
    <location>
        <begin position="119"/>
        <end position="147"/>
    </location>
</feature>
<dbReference type="RefSeq" id="XP_016923048.1">
    <property type="nucleotide sequence ID" value="XM_017067559.4"/>
</dbReference>
<dbReference type="Gene3D" id="1.10.287.110">
    <property type="entry name" value="DnaJ domain"/>
    <property type="match status" value="1"/>
</dbReference>
<evidence type="ECO:0000313" key="10">
    <source>
        <dbReference type="Proteomes" id="UP001652628"/>
    </source>
</evidence>
<name>A0AB39YW51_DROSZ</name>
<sequence>MARYLTKIVILGAQVVGRALMKTLRQELQAFEDAARMHETMTANSRDSSSSARVKGMTLVEAQQILNVQDLGDRQAIDTHYQHLFRANEKSSGGTFYIQSKVFRAKERIDQELARLEELAKAKATSHPASPPAAPFPSQGESQSQAK</sequence>
<evidence type="ECO:0000256" key="3">
    <source>
        <dbReference type="ARBA" id="ARBA00022448"/>
    </source>
</evidence>
<proteinExistence type="inferred from homology"/>
<gene>
    <name evidence="11" type="primary">LOC108004619</name>
</gene>
<evidence type="ECO:0000256" key="9">
    <source>
        <dbReference type="SAM" id="MobiDB-lite"/>
    </source>
</evidence>
<dbReference type="Pfam" id="PF03656">
    <property type="entry name" value="Pam16"/>
    <property type="match status" value="1"/>
</dbReference>
<comment type="similarity">
    <text evidence="2">Belongs to the TIM16/PAM16 family.</text>
</comment>
<keyword evidence="3" id="KW-0813">Transport</keyword>
<evidence type="ECO:0000256" key="5">
    <source>
        <dbReference type="ARBA" id="ARBA00022927"/>
    </source>
</evidence>
<keyword evidence="6" id="KW-0811">Translocation</keyword>
<comment type="subcellular location">
    <subcellularLocation>
        <location evidence="1">Mitochondrion inner membrane</location>
        <topology evidence="1">Peripheral membrane protein</topology>
        <orientation evidence="1">Matrix side</orientation>
    </subcellularLocation>
</comment>
<evidence type="ECO:0000256" key="8">
    <source>
        <dbReference type="ARBA" id="ARBA00023136"/>
    </source>
</evidence>
<evidence type="ECO:0000256" key="2">
    <source>
        <dbReference type="ARBA" id="ARBA00008817"/>
    </source>
</evidence>
<dbReference type="InterPro" id="IPR005341">
    <property type="entry name" value="Tim16"/>
</dbReference>
<keyword evidence="4" id="KW-0999">Mitochondrion inner membrane</keyword>
<reference evidence="11" key="1">
    <citation type="submission" date="2025-08" db="UniProtKB">
        <authorList>
            <consortium name="RefSeq"/>
        </authorList>
    </citation>
    <scope>IDENTIFICATION</scope>
</reference>
<dbReference type="Proteomes" id="UP001652628">
    <property type="component" value="Chromosome X"/>
</dbReference>
<keyword evidence="10" id="KW-1185">Reference proteome</keyword>